<evidence type="ECO:0000256" key="1">
    <source>
        <dbReference type="SAM" id="MobiDB-lite"/>
    </source>
</evidence>
<dbReference type="Proteomes" id="UP000636800">
    <property type="component" value="Chromosome 2"/>
</dbReference>
<protein>
    <submittedName>
        <fullName evidence="2">Uncharacterized protein</fullName>
    </submittedName>
</protein>
<evidence type="ECO:0000313" key="2">
    <source>
        <dbReference type="EMBL" id="KAG0491377.1"/>
    </source>
</evidence>
<organism evidence="2 3">
    <name type="scientific">Vanilla planifolia</name>
    <name type="common">Vanilla</name>
    <dbReference type="NCBI Taxonomy" id="51239"/>
    <lineage>
        <taxon>Eukaryota</taxon>
        <taxon>Viridiplantae</taxon>
        <taxon>Streptophyta</taxon>
        <taxon>Embryophyta</taxon>
        <taxon>Tracheophyta</taxon>
        <taxon>Spermatophyta</taxon>
        <taxon>Magnoliopsida</taxon>
        <taxon>Liliopsida</taxon>
        <taxon>Asparagales</taxon>
        <taxon>Orchidaceae</taxon>
        <taxon>Vanilloideae</taxon>
        <taxon>Vanilleae</taxon>
        <taxon>Vanilla</taxon>
    </lineage>
</organism>
<feature type="region of interest" description="Disordered" evidence="1">
    <location>
        <begin position="167"/>
        <end position="190"/>
    </location>
</feature>
<proteinExistence type="predicted"/>
<gene>
    <name evidence="2" type="ORF">HPP92_004775</name>
</gene>
<comment type="caution">
    <text evidence="2">The sequence shown here is derived from an EMBL/GenBank/DDBJ whole genome shotgun (WGS) entry which is preliminary data.</text>
</comment>
<name>A0A835VAC8_VANPL</name>
<accession>A0A835VAC8</accession>
<dbReference type="OrthoDB" id="2020180at2759"/>
<sequence>MLPNLLDLSLVDLCDADPLKGGISHHIRRRRATHHSLTLQADHVVPHLLTDHLLHRGEELGRKHEWCRRRCCCFRQRCHRNRGLQGSDGGGRRREWGQKVQLTFFGMGGFGLLRTIPEGEVRQVTGSEVVLLLLPAELEGAVTMGQGSCNEGTGGRIPPVLGTGRYHERLAPATPPTKEPTSEDCAGSNR</sequence>
<dbReference type="AlphaFoldDB" id="A0A835VAC8"/>
<keyword evidence="3" id="KW-1185">Reference proteome</keyword>
<evidence type="ECO:0000313" key="3">
    <source>
        <dbReference type="Proteomes" id="UP000636800"/>
    </source>
</evidence>
<dbReference type="EMBL" id="JADCNL010000002">
    <property type="protein sequence ID" value="KAG0491377.1"/>
    <property type="molecule type" value="Genomic_DNA"/>
</dbReference>
<reference evidence="2 3" key="1">
    <citation type="journal article" date="2020" name="Nat. Food">
        <title>A phased Vanilla planifolia genome enables genetic improvement of flavour and production.</title>
        <authorList>
            <person name="Hasing T."/>
            <person name="Tang H."/>
            <person name="Brym M."/>
            <person name="Khazi F."/>
            <person name="Huang T."/>
            <person name="Chambers A.H."/>
        </authorList>
    </citation>
    <scope>NUCLEOTIDE SEQUENCE [LARGE SCALE GENOMIC DNA]</scope>
    <source>
        <tissue evidence="2">Leaf</tissue>
    </source>
</reference>